<evidence type="ECO:0000313" key="1">
    <source>
        <dbReference type="EMBL" id="KAJ4721446.1"/>
    </source>
</evidence>
<organism evidence="1 2">
    <name type="scientific">Melia azedarach</name>
    <name type="common">Chinaberry tree</name>
    <dbReference type="NCBI Taxonomy" id="155640"/>
    <lineage>
        <taxon>Eukaryota</taxon>
        <taxon>Viridiplantae</taxon>
        <taxon>Streptophyta</taxon>
        <taxon>Embryophyta</taxon>
        <taxon>Tracheophyta</taxon>
        <taxon>Spermatophyta</taxon>
        <taxon>Magnoliopsida</taxon>
        <taxon>eudicotyledons</taxon>
        <taxon>Gunneridae</taxon>
        <taxon>Pentapetalae</taxon>
        <taxon>rosids</taxon>
        <taxon>malvids</taxon>
        <taxon>Sapindales</taxon>
        <taxon>Meliaceae</taxon>
        <taxon>Melia</taxon>
    </lineage>
</organism>
<dbReference type="EMBL" id="CM051397">
    <property type="protein sequence ID" value="KAJ4721446.1"/>
    <property type="molecule type" value="Genomic_DNA"/>
</dbReference>
<dbReference type="Proteomes" id="UP001164539">
    <property type="component" value="Chromosome 4"/>
</dbReference>
<sequence>MSYLEMGEPVSVVANGGSKIECDPNMKKEIEEPPINVPLFYYGVAQMYASGAAEMASVPSLKKRGKRFAKKVTVRDRVLTMSASQKKSSPMQKEALSLGSIFDPTEKEIVDILELKVSRAEFDLVKQIELYEHEPSELPSMAHDSSREKLYFLTLLRYLDRGVVNRQAKGGFWSIMEEPSDINNRDGNAVAKKTTLVYYMQGKHKASEPVKTNWRMEEYILLNSQDIEESSWAFCVVYLHSP</sequence>
<keyword evidence="2" id="KW-1185">Reference proteome</keyword>
<proteinExistence type="predicted"/>
<gene>
    <name evidence="1" type="ORF">OWV82_009130</name>
</gene>
<comment type="caution">
    <text evidence="1">The sequence shown here is derived from an EMBL/GenBank/DDBJ whole genome shotgun (WGS) entry which is preliminary data.</text>
</comment>
<accession>A0ACC1YCE9</accession>
<reference evidence="1 2" key="1">
    <citation type="journal article" date="2023" name="Science">
        <title>Complex scaffold remodeling in plant triterpene biosynthesis.</title>
        <authorList>
            <person name="De La Pena R."/>
            <person name="Hodgson H."/>
            <person name="Liu J.C."/>
            <person name="Stephenson M.J."/>
            <person name="Martin A.C."/>
            <person name="Owen C."/>
            <person name="Harkess A."/>
            <person name="Leebens-Mack J."/>
            <person name="Jimenez L.E."/>
            <person name="Osbourn A."/>
            <person name="Sattely E.S."/>
        </authorList>
    </citation>
    <scope>NUCLEOTIDE SEQUENCE [LARGE SCALE GENOMIC DNA]</scope>
    <source>
        <strain evidence="2">cv. JPN11</strain>
        <tissue evidence="1">Leaf</tissue>
    </source>
</reference>
<name>A0ACC1YCE9_MELAZ</name>
<evidence type="ECO:0000313" key="2">
    <source>
        <dbReference type="Proteomes" id="UP001164539"/>
    </source>
</evidence>
<protein>
    <submittedName>
        <fullName evidence="1">NAC-domain protein</fullName>
    </submittedName>
</protein>